<dbReference type="GO" id="GO:0004674">
    <property type="term" value="F:protein serine/threonine kinase activity"/>
    <property type="evidence" value="ECO:0007669"/>
    <property type="project" value="TreeGrafter"/>
</dbReference>
<dbReference type="SUPFAM" id="SSF56112">
    <property type="entry name" value="Protein kinase-like (PK-like)"/>
    <property type="match status" value="1"/>
</dbReference>
<dbReference type="GeneID" id="38780848"/>
<evidence type="ECO:0000313" key="2">
    <source>
        <dbReference type="EMBL" id="GBE83931.1"/>
    </source>
</evidence>
<organism evidence="2 3">
    <name type="scientific">Sparassis crispa</name>
    <dbReference type="NCBI Taxonomy" id="139825"/>
    <lineage>
        <taxon>Eukaryota</taxon>
        <taxon>Fungi</taxon>
        <taxon>Dikarya</taxon>
        <taxon>Basidiomycota</taxon>
        <taxon>Agaricomycotina</taxon>
        <taxon>Agaricomycetes</taxon>
        <taxon>Polyporales</taxon>
        <taxon>Sparassidaceae</taxon>
        <taxon>Sparassis</taxon>
    </lineage>
</organism>
<comment type="caution">
    <text evidence="2">The sequence shown here is derived from an EMBL/GenBank/DDBJ whole genome shotgun (WGS) entry which is preliminary data.</text>
</comment>
<dbReference type="InParanoid" id="A0A401GNW2"/>
<dbReference type="PANTHER" id="PTHR44167:SF30">
    <property type="entry name" value="PHOSPHORYLASE KINASE"/>
    <property type="match status" value="1"/>
</dbReference>
<accession>A0A401GNW2</accession>
<protein>
    <recommendedName>
        <fullName evidence="1">Protein kinase domain-containing protein</fullName>
    </recommendedName>
</protein>
<dbReference type="RefSeq" id="XP_027614844.1">
    <property type="nucleotide sequence ID" value="XM_027759043.1"/>
</dbReference>
<reference evidence="2 3" key="1">
    <citation type="journal article" date="2018" name="Sci. Rep.">
        <title>Genome sequence of the cauliflower mushroom Sparassis crispa (Hanabiratake) and its association with beneficial usage.</title>
        <authorList>
            <person name="Kiyama R."/>
            <person name="Furutani Y."/>
            <person name="Kawaguchi K."/>
            <person name="Nakanishi T."/>
        </authorList>
    </citation>
    <scope>NUCLEOTIDE SEQUENCE [LARGE SCALE GENOMIC DNA]</scope>
</reference>
<keyword evidence="3" id="KW-1185">Reference proteome</keyword>
<dbReference type="CDD" id="cd00180">
    <property type="entry name" value="PKc"/>
    <property type="match status" value="1"/>
</dbReference>
<dbReference type="PANTHER" id="PTHR44167">
    <property type="entry name" value="OVARIAN-SPECIFIC SERINE/THREONINE-PROTEIN KINASE LOK-RELATED"/>
    <property type="match status" value="1"/>
</dbReference>
<dbReference type="STRING" id="139825.A0A401GNW2"/>
<dbReference type="GO" id="GO:0005524">
    <property type="term" value="F:ATP binding"/>
    <property type="evidence" value="ECO:0007669"/>
    <property type="project" value="InterPro"/>
</dbReference>
<gene>
    <name evidence="2" type="ORF">SCP_0509900</name>
</gene>
<dbReference type="OrthoDB" id="2722301at2759"/>
<dbReference type="EMBL" id="BFAD01000005">
    <property type="protein sequence ID" value="GBE83931.1"/>
    <property type="molecule type" value="Genomic_DNA"/>
</dbReference>
<feature type="domain" description="Protein kinase" evidence="1">
    <location>
        <begin position="42"/>
        <end position="394"/>
    </location>
</feature>
<dbReference type="AlphaFoldDB" id="A0A401GNW2"/>
<proteinExistence type="predicted"/>
<dbReference type="InterPro" id="IPR000719">
    <property type="entry name" value="Prot_kinase_dom"/>
</dbReference>
<dbReference type="GO" id="GO:0044773">
    <property type="term" value="P:mitotic DNA damage checkpoint signaling"/>
    <property type="evidence" value="ECO:0007669"/>
    <property type="project" value="TreeGrafter"/>
</dbReference>
<dbReference type="InterPro" id="IPR011009">
    <property type="entry name" value="Kinase-like_dom_sf"/>
</dbReference>
<dbReference type="Pfam" id="PF00069">
    <property type="entry name" value="Pkinase"/>
    <property type="match status" value="1"/>
</dbReference>
<dbReference type="Proteomes" id="UP000287166">
    <property type="component" value="Unassembled WGS sequence"/>
</dbReference>
<name>A0A401GNW2_9APHY</name>
<dbReference type="GO" id="GO:0005634">
    <property type="term" value="C:nucleus"/>
    <property type="evidence" value="ECO:0007669"/>
    <property type="project" value="TreeGrafter"/>
</dbReference>
<dbReference type="Gene3D" id="1.10.510.10">
    <property type="entry name" value="Transferase(Phosphotransferase) domain 1"/>
    <property type="match status" value="1"/>
</dbReference>
<evidence type="ECO:0000313" key="3">
    <source>
        <dbReference type="Proteomes" id="UP000287166"/>
    </source>
</evidence>
<evidence type="ECO:0000259" key="1">
    <source>
        <dbReference type="PROSITE" id="PS50011"/>
    </source>
</evidence>
<sequence length="394" mass="44664">MTSVQDSLPTSLRSWRDIEPMCDPQWSQPWEALRPIFKTAGYELYRARGLGKLSTPDTETSPAVDSFGLFGDRSNFQSQLIPFAQVFAARDSLNRDVVIKVVSKGKEGENERQILQLLNSEPLRSHPANTIVPVLEFIDYEDFCFAVMPFCNGSDDFPFLNASECLDFAEQVLKALSFLHEHRIAHLDISSENVMVNHHGTLPEAVIFEDGKIYRICPVPEWRSTFSVRYRLMDFGYSVHFKEDTPLSMCTILPFPQGREHRAPETLGKTAYNPFAADVYQTARVFYGLFSDVANSVPDLLKLLQDMSSYNPSRRITATMALARLRAVCSTIPVDMLQEEQEREILSFPDIPRSNLIMFRDIVETGNCALACQFAWGLLKAWVRNIVGAKGERV</sequence>
<dbReference type="SMART" id="SM00220">
    <property type="entry name" value="S_TKc"/>
    <property type="match status" value="1"/>
</dbReference>
<dbReference type="PROSITE" id="PS50011">
    <property type="entry name" value="PROTEIN_KINASE_DOM"/>
    <property type="match status" value="1"/>
</dbReference>